<evidence type="ECO:0000313" key="9">
    <source>
        <dbReference type="EMBL" id="TXD97463.1"/>
    </source>
</evidence>
<keyword evidence="8" id="KW-0963">Cytoplasm</keyword>
<evidence type="ECO:0000313" key="10">
    <source>
        <dbReference type="Proteomes" id="UP000321903"/>
    </source>
</evidence>
<evidence type="ECO:0000256" key="1">
    <source>
        <dbReference type="ARBA" id="ARBA00010875"/>
    </source>
</evidence>
<dbReference type="GO" id="GO:0004521">
    <property type="term" value="F:RNA endonuclease activity"/>
    <property type="evidence" value="ECO:0007669"/>
    <property type="project" value="UniProtKB-UniRule"/>
</dbReference>
<comment type="similarity">
    <text evidence="1 8">Belongs to the endoribonuclease YbeY family.</text>
</comment>
<dbReference type="OrthoDB" id="9807740at2"/>
<accession>A0A5C7A9P2</accession>
<dbReference type="NCBIfam" id="TIGR00043">
    <property type="entry name" value="rRNA maturation RNase YbeY"/>
    <property type="match status" value="1"/>
</dbReference>
<dbReference type="HAMAP" id="MF_00009">
    <property type="entry name" value="Endoribonucl_YbeY"/>
    <property type="match status" value="1"/>
</dbReference>
<dbReference type="SUPFAM" id="SSF55486">
    <property type="entry name" value="Metalloproteases ('zincins'), catalytic domain"/>
    <property type="match status" value="1"/>
</dbReference>
<keyword evidence="3 8" id="KW-0540">Nuclease</keyword>
<protein>
    <recommendedName>
        <fullName evidence="8">Endoribonuclease YbeY</fullName>
        <ecNumber evidence="8">3.1.-.-</ecNumber>
    </recommendedName>
</protein>
<dbReference type="GO" id="GO:0008270">
    <property type="term" value="F:zinc ion binding"/>
    <property type="evidence" value="ECO:0007669"/>
    <property type="project" value="UniProtKB-UniRule"/>
</dbReference>
<proteinExistence type="inferred from homology"/>
<dbReference type="Proteomes" id="UP000321903">
    <property type="component" value="Unassembled WGS sequence"/>
</dbReference>
<comment type="cofactor">
    <cofactor evidence="8">
        <name>Zn(2+)</name>
        <dbReference type="ChEBI" id="CHEBI:29105"/>
    </cofactor>
    <text evidence="8">Binds 1 zinc ion.</text>
</comment>
<keyword evidence="2 8" id="KW-0690">Ribosome biogenesis</keyword>
<dbReference type="PANTHER" id="PTHR46986:SF1">
    <property type="entry name" value="ENDORIBONUCLEASE YBEY, CHLOROPLASTIC"/>
    <property type="match status" value="1"/>
</dbReference>
<evidence type="ECO:0000256" key="5">
    <source>
        <dbReference type="ARBA" id="ARBA00022759"/>
    </source>
</evidence>
<comment type="caution">
    <text evidence="9">The sequence shown here is derived from an EMBL/GenBank/DDBJ whole genome shotgun (WGS) entry which is preliminary data.</text>
</comment>
<sequence>MGHSNDEDSSMNNIDTNSTDINKTDINEISISAAESIDDELVSTFYTEDRLQPVLAATLNDIGERIKNGLHLPYFTDIDNELWEQKPKALDIYITDAIEGHELNLESRGKAYATNILSYPSEMPANIIELMPTLPLGELIICHKVVVREATEQEKTVEQHISHLLVHGILHLFGFDHELGQAEQDEMESYEIDILAHLNLPNPYV</sequence>
<keyword evidence="4 8" id="KW-0479">Metal-binding</keyword>
<evidence type="ECO:0000256" key="8">
    <source>
        <dbReference type="HAMAP-Rule" id="MF_00009"/>
    </source>
</evidence>
<reference evidence="9 10" key="1">
    <citation type="submission" date="2019-08" db="EMBL/GenBank/DDBJ databases">
        <title>Genome sequence of Psychrobacter frigidicola ACAM304 (type strain).</title>
        <authorList>
            <person name="Bowman J.P."/>
        </authorList>
    </citation>
    <scope>NUCLEOTIDE SEQUENCE [LARGE SCALE GENOMIC DNA]</scope>
    <source>
        <strain evidence="9 10">ACAM 304</strain>
    </source>
</reference>
<dbReference type="RefSeq" id="WP_147220988.1">
    <property type="nucleotide sequence ID" value="NZ_CAJGYY010000001.1"/>
</dbReference>
<dbReference type="AlphaFoldDB" id="A0A5C7A9P2"/>
<feature type="binding site" evidence="8">
    <location>
        <position position="167"/>
    </location>
    <ligand>
        <name>Zn(2+)</name>
        <dbReference type="ChEBI" id="CHEBI:29105"/>
        <note>catalytic</note>
    </ligand>
</feature>
<dbReference type="InterPro" id="IPR020549">
    <property type="entry name" value="YbeY_CS"/>
</dbReference>
<keyword evidence="10" id="KW-1185">Reference proteome</keyword>
<feature type="binding site" evidence="8">
    <location>
        <position position="171"/>
    </location>
    <ligand>
        <name>Zn(2+)</name>
        <dbReference type="ChEBI" id="CHEBI:29105"/>
        <note>catalytic</note>
    </ligand>
</feature>
<keyword evidence="6 8" id="KW-0378">Hydrolase</keyword>
<dbReference type="GO" id="GO:0005737">
    <property type="term" value="C:cytoplasm"/>
    <property type="evidence" value="ECO:0007669"/>
    <property type="project" value="UniProtKB-SubCell"/>
</dbReference>
<organism evidence="9 10">
    <name type="scientific">Psychrobacter frigidicola</name>
    <dbReference type="NCBI Taxonomy" id="45611"/>
    <lineage>
        <taxon>Bacteria</taxon>
        <taxon>Pseudomonadati</taxon>
        <taxon>Pseudomonadota</taxon>
        <taxon>Gammaproteobacteria</taxon>
        <taxon>Moraxellales</taxon>
        <taxon>Moraxellaceae</taxon>
        <taxon>Psychrobacter</taxon>
    </lineage>
</organism>
<keyword evidence="5 8" id="KW-0255">Endonuclease</keyword>
<evidence type="ECO:0000256" key="3">
    <source>
        <dbReference type="ARBA" id="ARBA00022722"/>
    </source>
</evidence>
<feature type="binding site" evidence="8">
    <location>
        <position position="177"/>
    </location>
    <ligand>
        <name>Zn(2+)</name>
        <dbReference type="ChEBI" id="CHEBI:29105"/>
        <note>catalytic</note>
    </ligand>
</feature>
<keyword evidence="7 8" id="KW-0862">Zinc</keyword>
<name>A0A5C7A9P2_9GAMM</name>
<dbReference type="EMBL" id="VORZ01000001">
    <property type="protein sequence ID" value="TXD97463.1"/>
    <property type="molecule type" value="Genomic_DNA"/>
</dbReference>
<evidence type="ECO:0000256" key="7">
    <source>
        <dbReference type="ARBA" id="ARBA00022833"/>
    </source>
</evidence>
<comment type="subcellular location">
    <subcellularLocation>
        <location evidence="8">Cytoplasm</location>
    </subcellularLocation>
</comment>
<evidence type="ECO:0000256" key="4">
    <source>
        <dbReference type="ARBA" id="ARBA00022723"/>
    </source>
</evidence>
<dbReference type="Gene3D" id="3.40.390.30">
    <property type="entry name" value="Metalloproteases ('zincins'), catalytic domain"/>
    <property type="match status" value="1"/>
</dbReference>
<dbReference type="PROSITE" id="PS01306">
    <property type="entry name" value="UPF0054"/>
    <property type="match status" value="1"/>
</dbReference>
<dbReference type="PANTHER" id="PTHR46986">
    <property type="entry name" value="ENDORIBONUCLEASE YBEY, CHLOROPLASTIC"/>
    <property type="match status" value="1"/>
</dbReference>
<dbReference type="InterPro" id="IPR023091">
    <property type="entry name" value="MetalPrtase_cat_dom_sf_prd"/>
</dbReference>
<keyword evidence="8" id="KW-0698">rRNA processing</keyword>
<comment type="function">
    <text evidence="8">Single strand-specific metallo-endoribonuclease involved in late-stage 70S ribosome quality control and in maturation of the 3' terminus of the 16S rRNA.</text>
</comment>
<dbReference type="GO" id="GO:0006364">
    <property type="term" value="P:rRNA processing"/>
    <property type="evidence" value="ECO:0007669"/>
    <property type="project" value="UniProtKB-UniRule"/>
</dbReference>
<dbReference type="GO" id="GO:0004222">
    <property type="term" value="F:metalloendopeptidase activity"/>
    <property type="evidence" value="ECO:0007669"/>
    <property type="project" value="InterPro"/>
</dbReference>
<dbReference type="InterPro" id="IPR002036">
    <property type="entry name" value="YbeY"/>
</dbReference>
<dbReference type="EC" id="3.1.-.-" evidence="8"/>
<evidence type="ECO:0000256" key="6">
    <source>
        <dbReference type="ARBA" id="ARBA00022801"/>
    </source>
</evidence>
<evidence type="ECO:0000256" key="2">
    <source>
        <dbReference type="ARBA" id="ARBA00022517"/>
    </source>
</evidence>
<gene>
    <name evidence="8 9" type="primary">ybeY</name>
    <name evidence="9" type="ORF">ES754_00235</name>
</gene>
<dbReference type="Pfam" id="PF02130">
    <property type="entry name" value="YbeY"/>
    <property type="match status" value="1"/>
</dbReference>